<reference evidence="1 2" key="1">
    <citation type="journal article" date="2021" name="Elife">
        <title>Chloroplast acquisition without the gene transfer in kleptoplastic sea slugs, Plakobranchus ocellatus.</title>
        <authorList>
            <person name="Maeda T."/>
            <person name="Takahashi S."/>
            <person name="Yoshida T."/>
            <person name="Shimamura S."/>
            <person name="Takaki Y."/>
            <person name="Nagai Y."/>
            <person name="Toyoda A."/>
            <person name="Suzuki Y."/>
            <person name="Arimoto A."/>
            <person name="Ishii H."/>
            <person name="Satoh N."/>
            <person name="Nishiyama T."/>
            <person name="Hasebe M."/>
            <person name="Maruyama T."/>
            <person name="Minagawa J."/>
            <person name="Obokata J."/>
            <person name="Shigenobu S."/>
        </authorList>
    </citation>
    <scope>NUCLEOTIDE SEQUENCE [LARGE SCALE GENOMIC DNA]</scope>
</reference>
<dbReference type="Proteomes" id="UP000762676">
    <property type="component" value="Unassembled WGS sequence"/>
</dbReference>
<organism evidence="1 2">
    <name type="scientific">Elysia marginata</name>
    <dbReference type="NCBI Taxonomy" id="1093978"/>
    <lineage>
        <taxon>Eukaryota</taxon>
        <taxon>Metazoa</taxon>
        <taxon>Spiralia</taxon>
        <taxon>Lophotrochozoa</taxon>
        <taxon>Mollusca</taxon>
        <taxon>Gastropoda</taxon>
        <taxon>Heterobranchia</taxon>
        <taxon>Euthyneura</taxon>
        <taxon>Panpulmonata</taxon>
        <taxon>Sacoglossa</taxon>
        <taxon>Placobranchoidea</taxon>
        <taxon>Plakobranchidae</taxon>
        <taxon>Elysia</taxon>
    </lineage>
</organism>
<sequence length="133" mass="14244">MRKSFSIGDPVSGCIVENIMGKVHELKECVRGYDTLSIRPRKQLIGKEEGEQEGRGVGGQLLCDTGLGRSDMTGDRYDSPQCASSSLTSIPAHSCVEREITAADGVRQLASLFSQSAQCPSASLGTRSLSTEY</sequence>
<protein>
    <submittedName>
        <fullName evidence="1">Uncharacterized protein</fullName>
    </submittedName>
</protein>
<evidence type="ECO:0000313" key="2">
    <source>
        <dbReference type="Proteomes" id="UP000762676"/>
    </source>
</evidence>
<keyword evidence="2" id="KW-1185">Reference proteome</keyword>
<proteinExistence type="predicted"/>
<gene>
    <name evidence="1" type="ORF">ElyMa_006298500</name>
</gene>
<evidence type="ECO:0000313" key="1">
    <source>
        <dbReference type="EMBL" id="GFR96449.1"/>
    </source>
</evidence>
<name>A0AAV4HFP3_9GAST</name>
<dbReference type="EMBL" id="BMAT01012661">
    <property type="protein sequence ID" value="GFR96449.1"/>
    <property type="molecule type" value="Genomic_DNA"/>
</dbReference>
<comment type="caution">
    <text evidence="1">The sequence shown here is derived from an EMBL/GenBank/DDBJ whole genome shotgun (WGS) entry which is preliminary data.</text>
</comment>
<dbReference type="AlphaFoldDB" id="A0AAV4HFP3"/>
<accession>A0AAV4HFP3</accession>